<dbReference type="RefSeq" id="WP_212779861.1">
    <property type="nucleotide sequence ID" value="NZ_BMAY01000001.1"/>
</dbReference>
<dbReference type="Pfam" id="PF01074">
    <property type="entry name" value="Glyco_hydro_38N"/>
    <property type="match status" value="1"/>
</dbReference>
<dbReference type="InterPro" id="IPR011013">
    <property type="entry name" value="Gal_mutarotase_sf_dom"/>
</dbReference>
<dbReference type="InterPro" id="IPR028995">
    <property type="entry name" value="Glyco_hydro_57/38_cen_sf"/>
</dbReference>
<evidence type="ECO:0000256" key="1">
    <source>
        <dbReference type="ARBA" id="ARBA00009792"/>
    </source>
</evidence>
<dbReference type="EMBL" id="BMAY01000001">
    <property type="protein sequence ID" value="GFZ26146.1"/>
    <property type="molecule type" value="Genomic_DNA"/>
</dbReference>
<dbReference type="GO" id="GO:0004559">
    <property type="term" value="F:alpha-mannosidase activity"/>
    <property type="evidence" value="ECO:0007669"/>
    <property type="project" value="InterPro"/>
</dbReference>
<evidence type="ECO:0000256" key="2">
    <source>
        <dbReference type="ARBA" id="ARBA00022723"/>
    </source>
</evidence>
<dbReference type="SMART" id="SM00872">
    <property type="entry name" value="Alpha-mann_mid"/>
    <property type="match status" value="1"/>
</dbReference>
<evidence type="ECO:0000313" key="7">
    <source>
        <dbReference type="Proteomes" id="UP000677218"/>
    </source>
</evidence>
<reference evidence="6" key="1">
    <citation type="submission" date="2020-08" db="EMBL/GenBank/DDBJ databases">
        <title>Taxonomic study for Lactobacillus species isolated from hardwood bark.</title>
        <authorList>
            <person name="Tohno M."/>
            <person name="Tanizawa Y."/>
        </authorList>
    </citation>
    <scope>NUCLEOTIDE SEQUENCE</scope>
    <source>
        <strain evidence="6">B40</strain>
    </source>
</reference>
<gene>
    <name evidence="6" type="ORF">LCB40_00260</name>
</gene>
<dbReference type="InterPro" id="IPR037094">
    <property type="entry name" value="Glyco_hydro_38_cen_sf"/>
</dbReference>
<evidence type="ECO:0000256" key="3">
    <source>
        <dbReference type="ARBA" id="ARBA00022801"/>
    </source>
</evidence>
<evidence type="ECO:0000313" key="6">
    <source>
        <dbReference type="EMBL" id="GFZ26146.1"/>
    </source>
</evidence>
<dbReference type="InterPro" id="IPR000602">
    <property type="entry name" value="Glyco_hydro_38_N"/>
</dbReference>
<evidence type="ECO:0000256" key="4">
    <source>
        <dbReference type="ARBA" id="ARBA00023295"/>
    </source>
</evidence>
<feature type="domain" description="Glycoside hydrolase family 38 central" evidence="5">
    <location>
        <begin position="275"/>
        <end position="353"/>
    </location>
</feature>
<dbReference type="GO" id="GO:0009313">
    <property type="term" value="P:oligosaccharide catabolic process"/>
    <property type="evidence" value="ECO:0007669"/>
    <property type="project" value="TreeGrafter"/>
</dbReference>
<dbReference type="Gene3D" id="2.70.98.30">
    <property type="entry name" value="Golgi alpha-mannosidase II, domain 4"/>
    <property type="match status" value="1"/>
</dbReference>
<dbReference type="InterPro" id="IPR027291">
    <property type="entry name" value="Glyco_hydro_38_N_sf"/>
</dbReference>
<dbReference type="PANTHER" id="PTHR46017:SF2">
    <property type="entry name" value="MANNOSYLGLYCERATE HYDROLASE"/>
    <property type="match status" value="1"/>
</dbReference>
<comment type="similarity">
    <text evidence="1">Belongs to the glycosyl hydrolase 38 family.</text>
</comment>
<proteinExistence type="inferred from homology"/>
<dbReference type="PANTHER" id="PTHR46017">
    <property type="entry name" value="ALPHA-MANNOSIDASE 2C1"/>
    <property type="match status" value="1"/>
</dbReference>
<dbReference type="GO" id="GO:0030246">
    <property type="term" value="F:carbohydrate binding"/>
    <property type="evidence" value="ECO:0007669"/>
    <property type="project" value="InterPro"/>
</dbReference>
<dbReference type="Proteomes" id="UP000677218">
    <property type="component" value="Unassembled WGS sequence"/>
</dbReference>
<keyword evidence="4" id="KW-0326">Glycosidase</keyword>
<dbReference type="SUPFAM" id="SSF74650">
    <property type="entry name" value="Galactose mutarotase-like"/>
    <property type="match status" value="1"/>
</dbReference>
<comment type="caution">
    <text evidence="6">The sequence shown here is derived from an EMBL/GenBank/DDBJ whole genome shotgun (WGS) entry which is preliminary data.</text>
</comment>
<dbReference type="Gene3D" id="3.20.110.10">
    <property type="entry name" value="Glycoside hydrolase 38, N terminal domain"/>
    <property type="match status" value="1"/>
</dbReference>
<organism evidence="6 7">
    <name type="scientific">Lactobacillus corticis</name>
    <dbReference type="NCBI Taxonomy" id="2201249"/>
    <lineage>
        <taxon>Bacteria</taxon>
        <taxon>Bacillati</taxon>
        <taxon>Bacillota</taxon>
        <taxon>Bacilli</taxon>
        <taxon>Lactobacillales</taxon>
        <taxon>Lactobacillaceae</taxon>
        <taxon>Lactobacillus</taxon>
    </lineage>
</organism>
<keyword evidence="2" id="KW-0479">Metal-binding</keyword>
<name>A0A916VGN3_9LACO</name>
<dbReference type="GO" id="GO:0006013">
    <property type="term" value="P:mannose metabolic process"/>
    <property type="evidence" value="ECO:0007669"/>
    <property type="project" value="InterPro"/>
</dbReference>
<keyword evidence="3 6" id="KW-0378">Hydrolase</keyword>
<accession>A0A916VGN3</accession>
<dbReference type="InterPro" id="IPR011330">
    <property type="entry name" value="Glyco_hydro/deAcase_b/a-brl"/>
</dbReference>
<dbReference type="Pfam" id="PF09261">
    <property type="entry name" value="Alpha-mann_mid"/>
    <property type="match status" value="1"/>
</dbReference>
<dbReference type="AlphaFoldDB" id="A0A916VGN3"/>
<protein>
    <submittedName>
        <fullName evidence="6">Glycoside hydrolase, family 38</fullName>
    </submittedName>
</protein>
<keyword evidence="7" id="KW-1185">Reference proteome</keyword>
<dbReference type="Gene3D" id="1.20.1270.50">
    <property type="entry name" value="Glycoside hydrolase family 38, central domain"/>
    <property type="match status" value="1"/>
</dbReference>
<dbReference type="SUPFAM" id="SSF88688">
    <property type="entry name" value="Families 57/38 glycoside transferase middle domain"/>
    <property type="match status" value="1"/>
</dbReference>
<sequence length="862" mass="98119">MVADVTIVNHTHWDREWYFSDQDSITLSAILFKNVINELEAHPQATFTLDGQISILTDFLTVEPDMKSRVEKLVNNGQLQIGPWYTQSDALHTQGESILRNGIIGKLLSDRIGKRMEVGYLPDTFGFNSQLPVILNQLGLKNFIFWRGIDFKKTHGFYFNWESLGGASSVEVANMPQGYSTGKQLDATNDYVKNRLDKAIDFIEHNSPEKPKNILIPSGNDQMNIIRSINSKIDKINKMGMYQYELGNFQDFFDKVNYKNLYTYKGEFRSPILARIHLTCGSSRMDTKLSMARLEEKLINLVEPLMAIAKSTGIDIDNGLLIQAWKKLLESQAHDSTAGSVVDSVNDDILHRLKQANQLADGIINTVEKLLSLKLDLSDKQVLVFNPLSKEQYSNVKVKIISQSQFVKFDDVENQILINQEYIPKRSHALKEQIDGDHDVEEPSYYISEYVVKTKLPSLGYKVLSFKETKQIPLLQKTQDNFIEGEGWKITFENGQVNLQWGQKNIKQVISLVDDGNEGDCYDFSPVSSDPIVIKMQEAKVFKGNDYQEMQIFSNYKLPKNLKEREVGITSQYEPIKIILRVVNNTLDIHIEIENKVLDHRIRLCVNSGFSELNNNIASVPFGFLERENQKIPDDWQNHYSEKPVNISPLDNNVTIGKQNKYVTVYSNTCKEYAQKDGILLFTLLATTGQLGKSNLNYRPGRASGDTTKVGHSMISTPKAELLKKLTYDFVVVFSSTLNQQSIAKIAEQLKFRPLAYQSQKYNLFLNRLDNKLQDDLVDKEALSTEKSLIKLPENVVVSACYKGFFEQNALVIRVENPTDKSVAFKLNKNQVAVNALEKQIDYCGSISPYDVLTILNKDFFK</sequence>
<dbReference type="InterPro" id="IPR015341">
    <property type="entry name" value="Glyco_hydro_38_cen"/>
</dbReference>
<dbReference type="SUPFAM" id="SSF88713">
    <property type="entry name" value="Glycoside hydrolase/deacetylase"/>
    <property type="match status" value="1"/>
</dbReference>
<evidence type="ECO:0000259" key="5">
    <source>
        <dbReference type="SMART" id="SM00872"/>
    </source>
</evidence>
<dbReference type="GO" id="GO:0046872">
    <property type="term" value="F:metal ion binding"/>
    <property type="evidence" value="ECO:0007669"/>
    <property type="project" value="UniProtKB-KW"/>
</dbReference>